<comment type="similarity">
    <text evidence="1 6 7">Belongs to the ArsC family.</text>
</comment>
<dbReference type="PROSITE" id="PS51353">
    <property type="entry name" value="ARSC"/>
    <property type="match status" value="1"/>
</dbReference>
<dbReference type="Gene3D" id="3.40.30.10">
    <property type="entry name" value="Glutaredoxin"/>
    <property type="match status" value="1"/>
</dbReference>
<organism evidence="8 9">
    <name type="scientific">Acetobacter conturbans</name>
    <dbReference type="NCBI Taxonomy" id="1737472"/>
    <lineage>
        <taxon>Bacteria</taxon>
        <taxon>Pseudomonadati</taxon>
        <taxon>Pseudomonadota</taxon>
        <taxon>Alphaproteobacteria</taxon>
        <taxon>Acetobacterales</taxon>
        <taxon>Acetobacteraceae</taxon>
        <taxon>Acetobacter</taxon>
    </lineage>
</organism>
<dbReference type="EC" id="1.20.4.1" evidence="4 7"/>
<evidence type="ECO:0000313" key="8">
    <source>
        <dbReference type="EMBL" id="NHN87084.1"/>
    </source>
</evidence>
<dbReference type="RefSeq" id="WP_173568389.1">
    <property type="nucleotide sequence ID" value="NZ_WOSY01000001.1"/>
</dbReference>
<evidence type="ECO:0000256" key="2">
    <source>
        <dbReference type="ARBA" id="ARBA00022849"/>
    </source>
</evidence>
<comment type="catalytic activity">
    <reaction evidence="7">
        <text>[glutaredoxin]-dithiol + arsenate + glutathione + H(+) = glutathionyl-S-S-[glutaredoxin] + arsenite + H2O</text>
        <dbReference type="Rhea" id="RHEA:22016"/>
        <dbReference type="Rhea" id="RHEA-COMP:10729"/>
        <dbReference type="Rhea" id="RHEA-COMP:17668"/>
        <dbReference type="ChEBI" id="CHEBI:15377"/>
        <dbReference type="ChEBI" id="CHEBI:15378"/>
        <dbReference type="ChEBI" id="CHEBI:29242"/>
        <dbReference type="ChEBI" id="CHEBI:29950"/>
        <dbReference type="ChEBI" id="CHEBI:48597"/>
        <dbReference type="ChEBI" id="CHEBI:57925"/>
        <dbReference type="ChEBI" id="CHEBI:146199"/>
        <dbReference type="EC" id="1.20.4.1"/>
    </reaction>
</comment>
<evidence type="ECO:0000256" key="5">
    <source>
        <dbReference type="ARBA" id="ARBA00039879"/>
    </source>
</evidence>
<dbReference type="CDD" id="cd03034">
    <property type="entry name" value="ArsC_ArsC"/>
    <property type="match status" value="1"/>
</dbReference>
<keyword evidence="9" id="KW-1185">Reference proteome</keyword>
<dbReference type="NCBIfam" id="TIGR00014">
    <property type="entry name" value="arsC"/>
    <property type="match status" value="1"/>
</dbReference>
<evidence type="ECO:0000256" key="3">
    <source>
        <dbReference type="ARBA" id="ARBA00023002"/>
    </source>
</evidence>
<sequence length="118" mass="12720">MQITLYHNARCSTSRNILALLRERGLDVTIIEYLKTPPDRVTLQGLAEASGVGIRGLLRAKEALAGELGLTAPDVSEDRILDAMVANPVLLNRPIVVTPLGVRLCRPPACVEEVLPAV</sequence>
<dbReference type="InterPro" id="IPR006659">
    <property type="entry name" value="Arsenate_reductase"/>
</dbReference>
<dbReference type="InterPro" id="IPR036249">
    <property type="entry name" value="Thioredoxin-like_sf"/>
</dbReference>
<evidence type="ECO:0000256" key="1">
    <source>
        <dbReference type="ARBA" id="ARBA00007198"/>
    </source>
</evidence>
<evidence type="ECO:0000256" key="6">
    <source>
        <dbReference type="PROSITE-ProRule" id="PRU01282"/>
    </source>
</evidence>
<dbReference type="EMBL" id="WOSY01000001">
    <property type="protein sequence ID" value="NHN87084.1"/>
    <property type="molecule type" value="Genomic_DNA"/>
</dbReference>
<dbReference type="SUPFAM" id="SSF52833">
    <property type="entry name" value="Thioredoxin-like"/>
    <property type="match status" value="1"/>
</dbReference>
<reference evidence="8 9" key="1">
    <citation type="journal article" date="2020" name="Int. J. Syst. Evol. Microbiol.">
        <title>Novel acetic acid bacteria from cider fermentations: Acetobacter conturbans sp. nov. and Acetobacter fallax sp. nov.</title>
        <authorList>
            <person name="Sombolestani A.S."/>
            <person name="Cleenwerck I."/>
            <person name="Cnockaert M."/>
            <person name="Borremans W."/>
            <person name="Wieme A.D."/>
            <person name="De Vuyst L."/>
            <person name="Vandamme P."/>
        </authorList>
    </citation>
    <scope>NUCLEOTIDE SEQUENCE [LARGE SCALE GENOMIC DNA]</scope>
    <source>
        <strain evidence="8 9">LMG 1627</strain>
    </source>
</reference>
<evidence type="ECO:0000313" key="9">
    <source>
        <dbReference type="Proteomes" id="UP000631653"/>
    </source>
</evidence>
<dbReference type="Pfam" id="PF03960">
    <property type="entry name" value="ArsC"/>
    <property type="match status" value="1"/>
</dbReference>
<evidence type="ECO:0000256" key="4">
    <source>
        <dbReference type="ARBA" id="ARBA00038969"/>
    </source>
</evidence>
<comment type="caution">
    <text evidence="8">The sequence shown here is derived from an EMBL/GenBank/DDBJ whole genome shotgun (WGS) entry which is preliminary data.</text>
</comment>
<name>A0ABX0K019_9PROT</name>
<keyword evidence="3 7" id="KW-0560">Oxidoreductase</keyword>
<dbReference type="PANTHER" id="PTHR30041">
    <property type="entry name" value="ARSENATE REDUCTASE"/>
    <property type="match status" value="1"/>
</dbReference>
<proteinExistence type="inferred from homology"/>
<keyword evidence="2" id="KW-0059">Arsenical resistance</keyword>
<protein>
    <recommendedName>
        <fullName evidence="5 7">Arsenate reductase</fullName>
        <ecNumber evidence="4 7">1.20.4.1</ecNumber>
    </recommendedName>
</protein>
<dbReference type="PANTHER" id="PTHR30041:SF5">
    <property type="entry name" value="ARSENATE REDUCTASE-RELATED"/>
    <property type="match status" value="1"/>
</dbReference>
<accession>A0ABX0K019</accession>
<evidence type="ECO:0000256" key="7">
    <source>
        <dbReference type="RuleBase" id="RU362029"/>
    </source>
</evidence>
<dbReference type="GO" id="GO:0008794">
    <property type="term" value="F:arsenate reductase (glutaredoxin) activity"/>
    <property type="evidence" value="ECO:0007669"/>
    <property type="project" value="UniProtKB-EC"/>
</dbReference>
<gene>
    <name evidence="8" type="primary">arsC</name>
    <name evidence="8" type="ORF">GOB81_00325</name>
</gene>
<dbReference type="InterPro" id="IPR006660">
    <property type="entry name" value="Arsenate_reductase-like"/>
</dbReference>
<dbReference type="Proteomes" id="UP000631653">
    <property type="component" value="Unassembled WGS sequence"/>
</dbReference>